<reference evidence="3 4" key="1">
    <citation type="submission" date="2018-11" db="EMBL/GenBank/DDBJ databases">
        <title>Sequencing the genomes of 1000 actinobacteria strains.</title>
        <authorList>
            <person name="Klenk H.-P."/>
        </authorList>
    </citation>
    <scope>NUCLEOTIDE SEQUENCE [LARGE SCALE GENOMIC DNA]</scope>
    <source>
        <strain evidence="3 4">DSM 14012</strain>
    </source>
</reference>
<dbReference type="SMART" id="SM00318">
    <property type="entry name" value="SNc"/>
    <property type="match status" value="1"/>
</dbReference>
<dbReference type="InterPro" id="IPR035437">
    <property type="entry name" value="SNase_OB-fold_sf"/>
</dbReference>
<dbReference type="Proteomes" id="UP000266915">
    <property type="component" value="Unassembled WGS sequence"/>
</dbReference>
<proteinExistence type="predicted"/>
<dbReference type="Gene3D" id="2.40.50.90">
    <property type="match status" value="1"/>
</dbReference>
<dbReference type="PROSITE" id="PS50830">
    <property type="entry name" value="TNASE_3"/>
    <property type="match status" value="1"/>
</dbReference>
<dbReference type="AlphaFoldDB" id="A0A3N2BLG7"/>
<dbReference type="SUPFAM" id="SSF50199">
    <property type="entry name" value="Staphylococcal nuclease"/>
    <property type="match status" value="1"/>
</dbReference>
<keyword evidence="1" id="KW-0732">Signal</keyword>
<evidence type="ECO:0000256" key="1">
    <source>
        <dbReference type="SAM" id="SignalP"/>
    </source>
</evidence>
<feature type="domain" description="TNase-like" evidence="2">
    <location>
        <begin position="53"/>
        <end position="202"/>
    </location>
</feature>
<dbReference type="RefSeq" id="WP_085514102.1">
    <property type="nucleotide sequence ID" value="NZ_FXAP01000007.1"/>
</dbReference>
<dbReference type="InterPro" id="IPR016071">
    <property type="entry name" value="Staphylococal_nuclease_OB-fold"/>
</dbReference>
<keyword evidence="4" id="KW-1185">Reference proteome</keyword>
<dbReference type="EMBL" id="RKHL01000002">
    <property type="protein sequence ID" value="ROR76121.1"/>
    <property type="molecule type" value="Genomic_DNA"/>
</dbReference>
<evidence type="ECO:0000313" key="3">
    <source>
        <dbReference type="EMBL" id="ROR76121.1"/>
    </source>
</evidence>
<comment type="caution">
    <text evidence="3">The sequence shown here is derived from an EMBL/GenBank/DDBJ whole genome shotgun (WGS) entry which is preliminary data.</text>
</comment>
<accession>A0A3N2BLG7</accession>
<protein>
    <submittedName>
        <fullName evidence="3">Micrococcal nuclease</fullName>
    </submittedName>
</protein>
<feature type="signal peptide" evidence="1">
    <location>
        <begin position="1"/>
        <end position="26"/>
    </location>
</feature>
<name>A0A3N2BLG7_9MICO</name>
<feature type="chain" id="PRO_5039428293" evidence="1">
    <location>
        <begin position="27"/>
        <end position="208"/>
    </location>
</feature>
<dbReference type="Pfam" id="PF00565">
    <property type="entry name" value="SNase"/>
    <property type="match status" value="1"/>
</dbReference>
<gene>
    <name evidence="3" type="ORF">EDD42_4074</name>
</gene>
<dbReference type="PROSITE" id="PS51257">
    <property type="entry name" value="PROKAR_LIPOPROTEIN"/>
    <property type="match status" value="1"/>
</dbReference>
<sequence length="208" mass="21982">MHTIKKATTLVAALSLAIALTGCQFAGGLVNDAVDSGREQELTAPPSASDGVSVTVATFIRVVDGDTIAVEPSTDFPATNDAQTEHTIRLLGIDTPELNKMSEVPAECGADAAAEFLEDLIGSSTRLSIVYDPLADRTDRFGRTLAYVELVDEPQTDLALEMVTQGYAEAWHPRSAPRPTRYAAYSAAETSAAEAGIGQHSLCDDIGR</sequence>
<evidence type="ECO:0000313" key="4">
    <source>
        <dbReference type="Proteomes" id="UP000266915"/>
    </source>
</evidence>
<organism evidence="3 4">
    <name type="scientific">Plantibacter flavus</name>
    <dbReference type="NCBI Taxonomy" id="150123"/>
    <lineage>
        <taxon>Bacteria</taxon>
        <taxon>Bacillati</taxon>
        <taxon>Actinomycetota</taxon>
        <taxon>Actinomycetes</taxon>
        <taxon>Micrococcales</taxon>
        <taxon>Microbacteriaceae</taxon>
        <taxon>Plantibacter</taxon>
    </lineage>
</organism>
<evidence type="ECO:0000259" key="2">
    <source>
        <dbReference type="PROSITE" id="PS50830"/>
    </source>
</evidence>